<evidence type="ECO:0000256" key="2">
    <source>
        <dbReference type="ARBA" id="ARBA00009215"/>
    </source>
</evidence>
<dbReference type="InterPro" id="IPR013167">
    <property type="entry name" value="COG4_M"/>
</dbReference>
<evidence type="ECO:0000256" key="7">
    <source>
        <dbReference type="ARBA" id="ARBA00023136"/>
    </source>
</evidence>
<feature type="domain" description="COG4 transport protein middle alpha-helical bundle" evidence="10">
    <location>
        <begin position="171"/>
        <end position="514"/>
    </location>
</feature>
<evidence type="ECO:0000313" key="11">
    <source>
        <dbReference type="EMBL" id="KDQ12274.1"/>
    </source>
</evidence>
<dbReference type="InParanoid" id="A0A067M9M9"/>
<feature type="region of interest" description="Disordered" evidence="9">
    <location>
        <begin position="366"/>
        <end position="414"/>
    </location>
</feature>
<dbReference type="PANTHER" id="PTHR24016">
    <property type="entry name" value="CONSERVED OLIGOMERIC GOLGI COMPLEX SUBUNIT 4"/>
    <property type="match status" value="1"/>
</dbReference>
<evidence type="ECO:0000259" key="10">
    <source>
        <dbReference type="SMART" id="SM00762"/>
    </source>
</evidence>
<evidence type="ECO:0000256" key="5">
    <source>
        <dbReference type="ARBA" id="ARBA00022927"/>
    </source>
</evidence>
<dbReference type="Gene3D" id="1.10.287.1060">
    <property type="entry name" value="ESAT-6-like"/>
    <property type="match status" value="1"/>
</dbReference>
<dbReference type="SMART" id="SM00762">
    <property type="entry name" value="Cog4"/>
    <property type="match status" value="1"/>
</dbReference>
<comment type="subcellular location">
    <subcellularLocation>
        <location evidence="1">Golgi apparatus membrane</location>
        <topology evidence="1">Peripheral membrane protein</topology>
    </subcellularLocation>
</comment>
<name>A0A067M9M9_BOTB1</name>
<keyword evidence="12" id="KW-1185">Reference proteome</keyword>
<keyword evidence="6" id="KW-0333">Golgi apparatus</keyword>
<dbReference type="Gene3D" id="1.20.58.1970">
    <property type="match status" value="1"/>
</dbReference>
<dbReference type="FunCoup" id="A0A067M9M9">
    <property type="interactions" value="582"/>
</dbReference>
<dbReference type="OrthoDB" id="47059at2759"/>
<evidence type="ECO:0000256" key="8">
    <source>
        <dbReference type="ARBA" id="ARBA00031340"/>
    </source>
</evidence>
<sequence>MSSSSLSGARLSARTLTTLPELLRSLSELQSLESALSESLGALLASHEPIDAAVLRLNALSSHIDELHLDASLLSNKVQLTAKTAERVGGRVRTLDEEMRRVKEAGERVGLVMELKSSLASLHDAMESQDWESATRHCARAMSMPPEVLSGPFAETAVPSAEFPLPPAQALEEARQHLLKVFLAQFEKASTSRDSVATSRFFKLFPVIGWEEQGLQAYADFVVDLVRGRAPVTGKTSSPLYYITTLTSLFESIALIVDQHQPIVEKYYGAGKMLNVVRRLLEECDRVVKGLLDGWKEERGMERKLQDASNPTFYTLTTSSLPRKPGGFEEETLDPRDVEKVLSEMAGMAGRWGLFRRFLWERLRDDQSSDSSATPDRIDSPRPGTNPTPKPSATDQPPEPDSKPEPEPESPEKQLLESCACREIIENLLSTYYIPLETWYLRTIIDKAHRLSVPDASAQPAPQTTTPDDVFYILKLVLARLVSAGSLGALEKTCAATREIMERDYAGVIARKMEDVYAGKSQMSGPRAEKVERENRAAFTILLNDLDLSSSHMETLVSSITASSHLSQNFLEIEVEPARACLSSLLTLVPKFKSIIKLGIEQIFNQLIRPRMRSLMAEVYKDITYVIDDEQYQSAEYHDLVRKRFVKAWNLLMDGFKEALTEANFRAFFALAIDVLVRPWEKHVMGMRFTELGGIRFDKDLRAMTAFLSSQTTFGDIREKFQRLQQISTLLNLDEEEDPEEFYNGSGIAWRLSAAEVRAVINLRV</sequence>
<accession>A0A067M9M9</accession>
<dbReference type="EMBL" id="KL198051">
    <property type="protein sequence ID" value="KDQ12274.1"/>
    <property type="molecule type" value="Genomic_DNA"/>
</dbReference>
<evidence type="ECO:0000256" key="4">
    <source>
        <dbReference type="ARBA" id="ARBA00022448"/>
    </source>
</evidence>
<dbReference type="Pfam" id="PF08318">
    <property type="entry name" value="COG4_m"/>
    <property type="match status" value="1"/>
</dbReference>
<dbReference type="Pfam" id="PF20663">
    <property type="entry name" value="COG4_N"/>
    <property type="match status" value="1"/>
</dbReference>
<dbReference type="InterPro" id="IPR048680">
    <property type="entry name" value="COG4_N"/>
</dbReference>
<keyword evidence="5" id="KW-0653">Protein transport</keyword>
<dbReference type="HOGENOM" id="CLU_014853_3_1_1"/>
<feature type="compositionally biased region" description="Basic and acidic residues" evidence="9">
    <location>
        <begin position="400"/>
        <end position="414"/>
    </location>
</feature>
<keyword evidence="4" id="KW-0813">Transport</keyword>
<evidence type="ECO:0000256" key="1">
    <source>
        <dbReference type="ARBA" id="ARBA00004395"/>
    </source>
</evidence>
<protein>
    <recommendedName>
        <fullName evidence="3">Conserved oligomeric Golgi complex subunit 4</fullName>
    </recommendedName>
    <alternativeName>
        <fullName evidence="8">Component of oligomeric Golgi complex 4</fullName>
    </alternativeName>
</protein>
<dbReference type="GO" id="GO:0000139">
    <property type="term" value="C:Golgi membrane"/>
    <property type="evidence" value="ECO:0007669"/>
    <property type="project" value="UniProtKB-SubCell"/>
</dbReference>
<evidence type="ECO:0000256" key="9">
    <source>
        <dbReference type="SAM" id="MobiDB-lite"/>
    </source>
</evidence>
<evidence type="ECO:0000313" key="12">
    <source>
        <dbReference type="Proteomes" id="UP000027195"/>
    </source>
</evidence>
<dbReference type="Pfam" id="PF20662">
    <property type="entry name" value="COG4_C"/>
    <property type="match status" value="1"/>
</dbReference>
<dbReference type="Proteomes" id="UP000027195">
    <property type="component" value="Unassembled WGS sequence"/>
</dbReference>
<dbReference type="PANTHER" id="PTHR24016:SF0">
    <property type="entry name" value="CONSERVED OLIGOMERIC GOLGI COMPLEX SUBUNIT 4"/>
    <property type="match status" value="1"/>
</dbReference>
<organism evidence="11 12">
    <name type="scientific">Botryobasidium botryosum (strain FD-172 SS1)</name>
    <dbReference type="NCBI Taxonomy" id="930990"/>
    <lineage>
        <taxon>Eukaryota</taxon>
        <taxon>Fungi</taxon>
        <taxon>Dikarya</taxon>
        <taxon>Basidiomycota</taxon>
        <taxon>Agaricomycotina</taxon>
        <taxon>Agaricomycetes</taxon>
        <taxon>Cantharellales</taxon>
        <taxon>Botryobasidiaceae</taxon>
        <taxon>Botryobasidium</taxon>
    </lineage>
</organism>
<evidence type="ECO:0000256" key="6">
    <source>
        <dbReference type="ARBA" id="ARBA00023034"/>
    </source>
</evidence>
<comment type="similarity">
    <text evidence="2">Belongs to the COG4 family.</text>
</comment>
<dbReference type="GO" id="GO:0015031">
    <property type="term" value="P:protein transport"/>
    <property type="evidence" value="ECO:0007669"/>
    <property type="project" value="UniProtKB-KW"/>
</dbReference>
<reference evidence="12" key="1">
    <citation type="journal article" date="2014" name="Proc. Natl. Acad. Sci. U.S.A.">
        <title>Extensive sampling of basidiomycete genomes demonstrates inadequacy of the white-rot/brown-rot paradigm for wood decay fungi.</title>
        <authorList>
            <person name="Riley R."/>
            <person name="Salamov A.A."/>
            <person name="Brown D.W."/>
            <person name="Nagy L.G."/>
            <person name="Floudas D."/>
            <person name="Held B.W."/>
            <person name="Levasseur A."/>
            <person name="Lombard V."/>
            <person name="Morin E."/>
            <person name="Otillar R."/>
            <person name="Lindquist E.A."/>
            <person name="Sun H."/>
            <person name="LaButti K.M."/>
            <person name="Schmutz J."/>
            <person name="Jabbour D."/>
            <person name="Luo H."/>
            <person name="Baker S.E."/>
            <person name="Pisabarro A.G."/>
            <person name="Walton J.D."/>
            <person name="Blanchette R.A."/>
            <person name="Henrissat B."/>
            <person name="Martin F."/>
            <person name="Cullen D."/>
            <person name="Hibbett D.S."/>
            <person name="Grigoriev I.V."/>
        </authorList>
    </citation>
    <scope>NUCLEOTIDE SEQUENCE [LARGE SCALE GENOMIC DNA]</scope>
    <source>
        <strain evidence="12">FD-172 SS1</strain>
    </source>
</reference>
<dbReference type="STRING" id="930990.A0A067M9M9"/>
<feature type="region of interest" description="Disordered" evidence="9">
    <location>
        <begin position="313"/>
        <end position="334"/>
    </location>
</feature>
<dbReference type="InterPro" id="IPR048684">
    <property type="entry name" value="COG4_C"/>
</dbReference>
<gene>
    <name evidence="11" type="ORF">BOTBODRAFT_176521</name>
</gene>
<dbReference type="InterPro" id="IPR048682">
    <property type="entry name" value="COG4"/>
</dbReference>
<proteinExistence type="inferred from homology"/>
<keyword evidence="7" id="KW-0472">Membrane</keyword>
<evidence type="ECO:0000256" key="3">
    <source>
        <dbReference type="ARBA" id="ARBA00020975"/>
    </source>
</evidence>
<dbReference type="AlphaFoldDB" id="A0A067M9M9"/>